<dbReference type="VEuPathDB" id="VectorBase:SSCA004566"/>
<reference evidence="4 7" key="1">
    <citation type="journal article" date="2015" name="Parasit. Vectors">
        <title>Draft genome of the scabies mite.</title>
        <authorList>
            <person name="Rider S.D.Jr."/>
            <person name="Morgan M.S."/>
            <person name="Arlian L.G."/>
        </authorList>
    </citation>
    <scope>NUCLEOTIDE SEQUENCE [LARGE SCALE GENOMIC DNA]</scope>
    <source>
        <strain evidence="4">Arlian Lab</strain>
    </source>
</reference>
<reference evidence="3" key="3">
    <citation type="submission" date="2020-01" db="EMBL/GenBank/DDBJ databases">
        <authorList>
            <person name="Korhonen P.K.K."/>
            <person name="Guangxu M.G."/>
            <person name="Wang T.W."/>
            <person name="Stroehlein A.J.S."/>
            <person name="Young N.D."/>
            <person name="Ang C.-S.A."/>
            <person name="Fernando D.W.F."/>
            <person name="Lu H.L."/>
            <person name="Taylor S.T."/>
            <person name="Ehtesham M.E.M."/>
            <person name="Najaraj S.H.N."/>
            <person name="Harsha G.H.G."/>
            <person name="Madugundu A.M."/>
            <person name="Renuse S.R."/>
            <person name="Holt D.H."/>
            <person name="Pandey A.P."/>
            <person name="Papenfuss A.P."/>
            <person name="Gasser R.B.G."/>
            <person name="Fischer K.F."/>
        </authorList>
    </citation>
    <scope>NUCLEOTIDE SEQUENCE</scope>
    <source>
        <strain evidence="3">SSS_KF_BRIS2020</strain>
    </source>
</reference>
<dbReference type="EnsemblMetazoa" id="SSS_4757s_mrna">
    <property type="protein sequence ID" value="KAF7490077.1"/>
    <property type="gene ID" value="SSS_4757"/>
</dbReference>
<name>A0A132AG51_SARSC</name>
<dbReference type="EMBL" id="WVUK01000062">
    <property type="protein sequence ID" value="KAF7490077.1"/>
    <property type="molecule type" value="Genomic_DNA"/>
</dbReference>
<evidence type="ECO:0000313" key="4">
    <source>
        <dbReference type="EMBL" id="KPM09903.1"/>
    </source>
</evidence>
<evidence type="ECO:0000256" key="1">
    <source>
        <dbReference type="SAM" id="Coils"/>
    </source>
</evidence>
<evidence type="ECO:0000313" key="5">
    <source>
        <dbReference type="EnsemblMetazoa" id="KAF7490077.1"/>
    </source>
</evidence>
<dbReference type="OrthoDB" id="20403at2759"/>
<dbReference type="Proteomes" id="UP000070412">
    <property type="component" value="Unassembled WGS sequence"/>
</dbReference>
<protein>
    <submittedName>
        <fullName evidence="4 5">Uncharacterized protein</fullName>
    </submittedName>
</protein>
<feature type="coiled-coil region" evidence="1">
    <location>
        <begin position="280"/>
        <end position="369"/>
    </location>
</feature>
<keyword evidence="1" id="KW-0175">Coiled coil</keyword>
<dbReference type="EMBL" id="JXLN01014223">
    <property type="protein sequence ID" value="KPM09903.1"/>
    <property type="molecule type" value="Genomic_DNA"/>
</dbReference>
<reference evidence="5" key="4">
    <citation type="submission" date="2022-06" db="UniProtKB">
        <authorList>
            <consortium name="EnsemblMetazoa"/>
        </authorList>
    </citation>
    <scope>IDENTIFICATION</scope>
</reference>
<gene>
    <name evidence="4" type="ORF">QR98_0084490</name>
    <name evidence="3" type="ORF">SSS_4757</name>
</gene>
<feature type="coiled-coil region" evidence="1">
    <location>
        <begin position="17"/>
        <end position="44"/>
    </location>
</feature>
<dbReference type="AlphaFoldDB" id="A0A132AG51"/>
<feature type="compositionally biased region" description="Low complexity" evidence="2">
    <location>
        <begin position="56"/>
        <end position="72"/>
    </location>
</feature>
<evidence type="ECO:0000313" key="7">
    <source>
        <dbReference type="Proteomes" id="UP000616769"/>
    </source>
</evidence>
<proteinExistence type="predicted"/>
<accession>A0A132AG51</accession>
<evidence type="ECO:0000256" key="2">
    <source>
        <dbReference type="SAM" id="MobiDB-lite"/>
    </source>
</evidence>
<feature type="region of interest" description="Disordered" evidence="2">
    <location>
        <begin position="52"/>
        <end position="77"/>
    </location>
</feature>
<evidence type="ECO:0000313" key="6">
    <source>
        <dbReference type="Proteomes" id="UP000070412"/>
    </source>
</evidence>
<evidence type="ECO:0000313" key="3">
    <source>
        <dbReference type="EMBL" id="KAF7490077.1"/>
    </source>
</evidence>
<organism evidence="4 7">
    <name type="scientific">Sarcoptes scabiei</name>
    <name type="common">Itch mite</name>
    <name type="synonym">Acarus scabiei</name>
    <dbReference type="NCBI Taxonomy" id="52283"/>
    <lineage>
        <taxon>Eukaryota</taxon>
        <taxon>Metazoa</taxon>
        <taxon>Ecdysozoa</taxon>
        <taxon>Arthropoda</taxon>
        <taxon>Chelicerata</taxon>
        <taxon>Arachnida</taxon>
        <taxon>Acari</taxon>
        <taxon>Acariformes</taxon>
        <taxon>Sarcoptiformes</taxon>
        <taxon>Astigmata</taxon>
        <taxon>Psoroptidia</taxon>
        <taxon>Sarcoptoidea</taxon>
        <taxon>Sarcoptidae</taxon>
        <taxon>Sarcoptinae</taxon>
        <taxon>Sarcoptes</taxon>
    </lineage>
</organism>
<dbReference type="Proteomes" id="UP000616769">
    <property type="component" value="Unassembled WGS sequence"/>
</dbReference>
<reference evidence="6" key="2">
    <citation type="journal article" date="2020" name="PLoS Negl. Trop. Dis.">
        <title>High-quality nuclear genome for Sarcoptes scabiei-A critical resource for a neglected parasite.</title>
        <authorList>
            <person name="Korhonen P.K."/>
            <person name="Gasser R.B."/>
            <person name="Ma G."/>
            <person name="Wang T."/>
            <person name="Stroehlein A.J."/>
            <person name="Young N.D."/>
            <person name="Ang C.S."/>
            <person name="Fernando D.D."/>
            <person name="Lu H.C."/>
            <person name="Taylor S."/>
            <person name="Reynolds S.L."/>
            <person name="Mofiz E."/>
            <person name="Najaraj S.H."/>
            <person name="Gowda H."/>
            <person name="Madugundu A."/>
            <person name="Renuse S."/>
            <person name="Holt D."/>
            <person name="Pandey A."/>
            <person name="Papenfuss A.T."/>
            <person name="Fischer K."/>
        </authorList>
    </citation>
    <scope>NUCLEOTIDE SEQUENCE [LARGE SCALE GENOMIC DNA]</scope>
</reference>
<keyword evidence="6" id="KW-1185">Reference proteome</keyword>
<sequence>MANNESNQIEMHLKNHLKKLFADYEKLQLEFARLRKKFSELQIKSKIDINTGQQRSGSSLSTDSNSCSNNNNKNRDDLQRKLEQEKLSRQSTYAELSYLTKEMKKIESRYADLLDIIAVQKELQICDHKSNDKDENNRLQELEIELKELKETLDFLTSENNVLKDLEERTFKERLDWIEEKKKYEEVVIWSKHINDKYKATKIENENLIKQNQKLENFLEFVTDICVKSNSHSLNSSLEKNVSESETDKFERIKMLEKVLKKMTLNQTNDENSNIVNDDCEVLRANISDLSKENERLKENEISLLSKIDELKQISVNNNIPIDFIELRLENAKTAKKLKMTQETLERLNEKFARNRKVLEENYKKTTEEIKVLDNFIAIIIEKLNNLPADLKNMVALKEIYAIINENETEL</sequence>
<feature type="coiled-coil region" evidence="1">
    <location>
        <begin position="132"/>
        <end position="166"/>
    </location>
</feature>